<dbReference type="PANTHER" id="PTHR36617">
    <property type="entry name" value="PROTEIN, PUTATIVE-RELATED"/>
    <property type="match status" value="1"/>
</dbReference>
<organism evidence="1 2">
    <name type="scientific">Gossypium darwinii</name>
    <name type="common">Darwin's cotton</name>
    <name type="synonym">Gossypium barbadense var. darwinii</name>
    <dbReference type="NCBI Taxonomy" id="34276"/>
    <lineage>
        <taxon>Eukaryota</taxon>
        <taxon>Viridiplantae</taxon>
        <taxon>Streptophyta</taxon>
        <taxon>Embryophyta</taxon>
        <taxon>Tracheophyta</taxon>
        <taxon>Spermatophyta</taxon>
        <taxon>Magnoliopsida</taxon>
        <taxon>eudicotyledons</taxon>
        <taxon>Gunneridae</taxon>
        <taxon>Pentapetalae</taxon>
        <taxon>rosids</taxon>
        <taxon>malvids</taxon>
        <taxon>Malvales</taxon>
        <taxon>Malvaceae</taxon>
        <taxon>Malvoideae</taxon>
        <taxon>Gossypium</taxon>
    </lineage>
</organism>
<dbReference type="AlphaFoldDB" id="A0A5D2GMU1"/>
<gene>
    <name evidence="1" type="ORF">ES288_A05G334400v1</name>
</gene>
<proteinExistence type="predicted"/>
<dbReference type="Proteomes" id="UP000323506">
    <property type="component" value="Chromosome A05"/>
</dbReference>
<evidence type="ECO:0008006" key="3">
    <source>
        <dbReference type="Google" id="ProtNLM"/>
    </source>
</evidence>
<keyword evidence="2" id="KW-1185">Reference proteome</keyword>
<evidence type="ECO:0000313" key="2">
    <source>
        <dbReference type="Proteomes" id="UP000323506"/>
    </source>
</evidence>
<protein>
    <recommendedName>
        <fullName evidence="3">Reverse transcriptase zinc-binding domain-containing protein</fullName>
    </recommendedName>
</protein>
<reference evidence="1 2" key="1">
    <citation type="submission" date="2019-06" db="EMBL/GenBank/DDBJ databases">
        <title>WGS assembly of Gossypium darwinii.</title>
        <authorList>
            <person name="Chen Z.J."/>
            <person name="Sreedasyam A."/>
            <person name="Ando A."/>
            <person name="Song Q."/>
            <person name="De L."/>
            <person name="Hulse-Kemp A."/>
            <person name="Ding M."/>
            <person name="Ye W."/>
            <person name="Kirkbride R."/>
            <person name="Jenkins J."/>
            <person name="Plott C."/>
            <person name="Lovell J."/>
            <person name="Lin Y.-M."/>
            <person name="Vaughn R."/>
            <person name="Liu B."/>
            <person name="Li W."/>
            <person name="Simpson S."/>
            <person name="Scheffler B."/>
            <person name="Saski C."/>
            <person name="Grover C."/>
            <person name="Hu G."/>
            <person name="Conover J."/>
            <person name="Carlson J."/>
            <person name="Shu S."/>
            <person name="Boston L."/>
            <person name="Williams M."/>
            <person name="Peterson D."/>
            <person name="Mcgee K."/>
            <person name="Jones D."/>
            <person name="Wendel J."/>
            <person name="Stelly D."/>
            <person name="Grimwood J."/>
            <person name="Schmutz J."/>
        </authorList>
    </citation>
    <scope>NUCLEOTIDE SEQUENCE [LARGE SCALE GENOMIC DNA]</scope>
    <source>
        <strain evidence="1">1808015.09</strain>
    </source>
</reference>
<name>A0A5D2GMU1_GOSDA</name>
<sequence>MGIESFRWLVGNGQSILFWEDAWCGDRPLRVEFPRLFRLALNKKGKVIDFSISKGFKEVNWTDLFSRPLLEREVQMVSSLKEAVSNMILFPEVEDKLLWKHDSK</sequence>
<dbReference type="EMBL" id="CM017692">
    <property type="protein sequence ID" value="TYH19202.1"/>
    <property type="molecule type" value="Genomic_DNA"/>
</dbReference>
<evidence type="ECO:0000313" key="1">
    <source>
        <dbReference type="EMBL" id="TYH19202.1"/>
    </source>
</evidence>
<accession>A0A5D2GMU1</accession>
<dbReference type="PANTHER" id="PTHR36617:SF15">
    <property type="entry name" value="REVERSE TRANSCRIPTASE ZINC-BINDING DOMAIN-CONTAINING PROTEIN"/>
    <property type="match status" value="1"/>
</dbReference>